<keyword evidence="1" id="KW-0677">Repeat</keyword>
<dbReference type="Pfam" id="PF13540">
    <property type="entry name" value="RCC1_2"/>
    <property type="match status" value="1"/>
</dbReference>
<dbReference type="OrthoDB" id="8068875at2759"/>
<dbReference type="InterPro" id="IPR009091">
    <property type="entry name" value="RCC1/BLIP-II"/>
</dbReference>
<dbReference type="PROSITE" id="PS50012">
    <property type="entry name" value="RCC1_3"/>
    <property type="match status" value="5"/>
</dbReference>
<dbReference type="Pfam" id="PF00415">
    <property type="entry name" value="RCC1"/>
    <property type="match status" value="2"/>
</dbReference>
<feature type="repeat" description="RCC1" evidence="2">
    <location>
        <begin position="97"/>
        <end position="148"/>
    </location>
</feature>
<dbReference type="SUPFAM" id="SSF50985">
    <property type="entry name" value="RCC1/BLIP-II"/>
    <property type="match status" value="2"/>
</dbReference>
<dbReference type="InterPro" id="IPR000408">
    <property type="entry name" value="Reg_chr_condens"/>
</dbReference>
<dbReference type="PANTHER" id="PTHR22870:SF395">
    <property type="entry name" value="UVB-RESISTANCE PROTEIN UVR8-RELATED"/>
    <property type="match status" value="1"/>
</dbReference>
<feature type="repeat" description="RCC1" evidence="2">
    <location>
        <begin position="423"/>
        <end position="472"/>
    </location>
</feature>
<feature type="repeat" description="RCC1" evidence="2">
    <location>
        <begin position="473"/>
        <end position="525"/>
    </location>
</feature>
<organism evidence="3 4">
    <name type="scientific">Rhododendron simsii</name>
    <name type="common">Sims's rhododendron</name>
    <dbReference type="NCBI Taxonomy" id="118357"/>
    <lineage>
        <taxon>Eukaryota</taxon>
        <taxon>Viridiplantae</taxon>
        <taxon>Streptophyta</taxon>
        <taxon>Embryophyta</taxon>
        <taxon>Tracheophyta</taxon>
        <taxon>Spermatophyta</taxon>
        <taxon>Magnoliopsida</taxon>
        <taxon>eudicotyledons</taxon>
        <taxon>Gunneridae</taxon>
        <taxon>Pentapetalae</taxon>
        <taxon>asterids</taxon>
        <taxon>Ericales</taxon>
        <taxon>Ericaceae</taxon>
        <taxon>Ericoideae</taxon>
        <taxon>Rhodoreae</taxon>
        <taxon>Rhododendron</taxon>
    </lineage>
</organism>
<keyword evidence="4" id="KW-1185">Reference proteome</keyword>
<reference evidence="3" key="1">
    <citation type="submission" date="2019-11" db="EMBL/GenBank/DDBJ databases">
        <authorList>
            <person name="Liu Y."/>
            <person name="Hou J."/>
            <person name="Li T.-Q."/>
            <person name="Guan C.-H."/>
            <person name="Wu X."/>
            <person name="Wu H.-Z."/>
            <person name="Ling F."/>
            <person name="Zhang R."/>
            <person name="Shi X.-G."/>
            <person name="Ren J.-P."/>
            <person name="Chen E.-F."/>
            <person name="Sun J.-M."/>
        </authorList>
    </citation>
    <scope>NUCLEOTIDE SEQUENCE</scope>
    <source>
        <strain evidence="3">Adult_tree_wgs_1</strain>
        <tissue evidence="3">Leaves</tissue>
    </source>
</reference>
<evidence type="ECO:0000313" key="3">
    <source>
        <dbReference type="EMBL" id="KAF7129177.1"/>
    </source>
</evidence>
<dbReference type="InterPro" id="IPR051210">
    <property type="entry name" value="Ub_ligase/GEF_domain"/>
</dbReference>
<dbReference type="PROSITE" id="PS00626">
    <property type="entry name" value="RCC1_2"/>
    <property type="match status" value="1"/>
</dbReference>
<feature type="repeat" description="RCC1" evidence="2">
    <location>
        <begin position="45"/>
        <end position="96"/>
    </location>
</feature>
<name>A0A834GDA4_RHOSS</name>
<dbReference type="AlphaFoldDB" id="A0A834GDA4"/>
<proteinExistence type="predicted"/>
<dbReference type="PANTHER" id="PTHR22870">
    <property type="entry name" value="REGULATOR OF CHROMOSOME CONDENSATION"/>
    <property type="match status" value="1"/>
</dbReference>
<evidence type="ECO:0000313" key="4">
    <source>
        <dbReference type="Proteomes" id="UP000626092"/>
    </source>
</evidence>
<protein>
    <submittedName>
        <fullName evidence="3">Uncharacterized protein</fullName>
    </submittedName>
</protein>
<dbReference type="Proteomes" id="UP000626092">
    <property type="component" value="Unassembled WGS sequence"/>
</dbReference>
<dbReference type="PRINTS" id="PR00633">
    <property type="entry name" value="RCCNDNSATION"/>
</dbReference>
<accession>A0A834GDA4</accession>
<sequence length="632" mass="67704">MLTVRGGGYARGTQLTRLRSVILGLGLRGRRTISSGEERPGEGKTFAAVWGNGDYGRLGLGSLESRWRPAFCSAFGNESLRGIACGGAHTLFLTETGCVYTTGLNDFGQLGISDDKSYTTEPLKVLGLPNEIIKIYAGYLHSSAITGLPPTKPSYCLIAGNVSCAGNIIHRVLLLPVKSRALFLIAGEEEAAKEGVDGELYMWGKNSNGQLGLGKKAEKVVFVPTKVESLTGVAIKMVALGSEHSLAVTDQGEALSWGGGGSGRLGHGHEPSMLGFLRSARCLLHSGFLLSSLPLLFLAPPPSGVCLLTVVFSLSSPSRVASSVHCLPAGYSLGCLRFVLMARPNCKLETLRQASGAAVPLAYTVPKTYRYSCERENPEEEKGKEKKRITCEFTPRLIKKLEGFKIKSIAAGMLHSACIDENGSVFVFGERAVDKLGLGQAKSATRPSMIGQLPLSEEVACGGYHTCVITSSGELYTWGSNENGCLGTGCTDASHLPERVQGPFLKHAVCQVSCGWKHTAAISGKNGLKAVDNLEFRVYTYKLVIIADMQKDMFMHGAGEVLMERFLRTGIPLVDNWFNARSVILLSAIEAPFGQGNDVDYIKPTRVIFGRNVKALQVSCGFNHTGAILESI</sequence>
<dbReference type="EMBL" id="WJXA01000010">
    <property type="protein sequence ID" value="KAF7129177.1"/>
    <property type="molecule type" value="Genomic_DNA"/>
</dbReference>
<dbReference type="Gene3D" id="2.130.10.30">
    <property type="entry name" value="Regulator of chromosome condensation 1/beta-lactamase-inhibitor protein II"/>
    <property type="match status" value="3"/>
</dbReference>
<evidence type="ECO:0000256" key="1">
    <source>
        <dbReference type="ARBA" id="ARBA00022737"/>
    </source>
</evidence>
<feature type="repeat" description="RCC1" evidence="2">
    <location>
        <begin position="198"/>
        <end position="251"/>
    </location>
</feature>
<gene>
    <name evidence="3" type="ORF">RHSIM_Rhsim10G0130500</name>
</gene>
<evidence type="ECO:0000256" key="2">
    <source>
        <dbReference type="PROSITE-ProRule" id="PRU00235"/>
    </source>
</evidence>
<comment type="caution">
    <text evidence="3">The sequence shown here is derived from an EMBL/GenBank/DDBJ whole genome shotgun (WGS) entry which is preliminary data.</text>
</comment>